<dbReference type="OrthoDB" id="1926216at2759"/>
<accession>A0A9Q0K1H7</accession>
<comment type="caution">
    <text evidence="2">The sequence shown here is derived from an EMBL/GenBank/DDBJ whole genome shotgun (WGS) entry which is preliminary data.</text>
</comment>
<dbReference type="Pfam" id="PF05703">
    <property type="entry name" value="Auxin_canalis"/>
    <property type="match status" value="1"/>
</dbReference>
<feature type="domain" description="PH" evidence="1">
    <location>
        <begin position="402"/>
        <end position="511"/>
    </location>
</feature>
<name>A0A9Q0K1H7_9MAGN</name>
<dbReference type="InterPro" id="IPR013666">
    <property type="entry name" value="PH_pln"/>
</dbReference>
<dbReference type="PROSITE" id="PS50003">
    <property type="entry name" value="PH_DOMAIN"/>
    <property type="match status" value="1"/>
</dbReference>
<dbReference type="InterPro" id="IPR001849">
    <property type="entry name" value="PH_domain"/>
</dbReference>
<dbReference type="PANTHER" id="PTHR31351">
    <property type="entry name" value="EXPRESSED PROTEIN"/>
    <property type="match status" value="1"/>
</dbReference>
<proteinExistence type="predicted"/>
<sequence>MITVAKRALRVLDSLGRIETPSRQIHRNATACICVPVSSVALFIRISSWERMQESKLKAAVWASFVLSCGMPLSPSPGHELQFVHSGYKGMDSSSCRPKFLSSKLENIDEDGPASWIPAICCAPPETPTEPMEFLSRSWSLSAMELSKALANTPLQSYVMDAEVHNNNSTALFTADHVLKDSIIEQLNPQLSGGSPPVSPRGSDDAKELFLLHQALDPDLLSNQPLLKNGLCKNALRGKTAGTWLKDQKEKKKQELRIHNAQLHVAVSVAGVAAAIASLAASRAMSTSDTTSAATPFSKLQSSPSKTSAAVASAAALVASHCVELAEEMGADRDQILTVVDSAVNVRTAGDVMTLTAGAATALRGAAILRARQHKGLWATTLAPAEEQNVDGKDTDFSLALRFVSEGKELLKRTRKGALHWKQVYFYVNSSWQVIAKMKSKHMAGAYTKKKKCVVSDVYCDTPAWPEREGEDGNEQRTYFGIQTADRVIEFECRSKGDKQMWTDGIRLMLHSRTNMTRNGRSHGVRGVED</sequence>
<dbReference type="Proteomes" id="UP001141806">
    <property type="component" value="Unassembled WGS sequence"/>
</dbReference>
<dbReference type="InterPro" id="IPR040269">
    <property type="entry name" value="VAB"/>
</dbReference>
<reference evidence="2" key="1">
    <citation type="journal article" date="2023" name="Plant J.">
        <title>The genome of the king protea, Protea cynaroides.</title>
        <authorList>
            <person name="Chang J."/>
            <person name="Duong T.A."/>
            <person name="Schoeman C."/>
            <person name="Ma X."/>
            <person name="Roodt D."/>
            <person name="Barker N."/>
            <person name="Li Z."/>
            <person name="Van de Peer Y."/>
            <person name="Mizrachi E."/>
        </authorList>
    </citation>
    <scope>NUCLEOTIDE SEQUENCE</scope>
    <source>
        <tissue evidence="2">Young leaves</tissue>
    </source>
</reference>
<dbReference type="InterPro" id="IPR011993">
    <property type="entry name" value="PH-like_dom_sf"/>
</dbReference>
<gene>
    <name evidence="2" type="ORF">NE237_025616</name>
</gene>
<dbReference type="Gene3D" id="2.30.29.30">
    <property type="entry name" value="Pleckstrin-homology domain (PH domain)/Phosphotyrosine-binding domain (PTB)"/>
    <property type="match status" value="1"/>
</dbReference>
<organism evidence="2 3">
    <name type="scientific">Protea cynaroides</name>
    <dbReference type="NCBI Taxonomy" id="273540"/>
    <lineage>
        <taxon>Eukaryota</taxon>
        <taxon>Viridiplantae</taxon>
        <taxon>Streptophyta</taxon>
        <taxon>Embryophyta</taxon>
        <taxon>Tracheophyta</taxon>
        <taxon>Spermatophyta</taxon>
        <taxon>Magnoliopsida</taxon>
        <taxon>Proteales</taxon>
        <taxon>Proteaceae</taxon>
        <taxon>Protea</taxon>
    </lineage>
</organism>
<evidence type="ECO:0000313" key="3">
    <source>
        <dbReference type="Proteomes" id="UP001141806"/>
    </source>
</evidence>
<protein>
    <recommendedName>
        <fullName evidence="1">PH domain-containing protein</fullName>
    </recommendedName>
</protein>
<dbReference type="SMART" id="SM00233">
    <property type="entry name" value="PH"/>
    <property type="match status" value="1"/>
</dbReference>
<dbReference type="EMBL" id="JAMYWD010000010">
    <property type="protein sequence ID" value="KAJ4958505.1"/>
    <property type="molecule type" value="Genomic_DNA"/>
</dbReference>
<evidence type="ECO:0000313" key="2">
    <source>
        <dbReference type="EMBL" id="KAJ4958505.1"/>
    </source>
</evidence>
<dbReference type="Pfam" id="PF08458">
    <property type="entry name" value="PH_2"/>
    <property type="match status" value="1"/>
</dbReference>
<dbReference type="PANTHER" id="PTHR31351:SF2">
    <property type="entry name" value="PHOSPHOINOSITIDE BINDING PROTEIN"/>
    <property type="match status" value="1"/>
</dbReference>
<evidence type="ECO:0000259" key="1">
    <source>
        <dbReference type="PROSITE" id="PS50003"/>
    </source>
</evidence>
<dbReference type="SUPFAM" id="SSF50729">
    <property type="entry name" value="PH domain-like"/>
    <property type="match status" value="1"/>
</dbReference>
<dbReference type="AlphaFoldDB" id="A0A9Q0K1H7"/>
<dbReference type="CDD" id="cd00821">
    <property type="entry name" value="PH"/>
    <property type="match status" value="1"/>
</dbReference>
<dbReference type="InterPro" id="IPR008546">
    <property type="entry name" value="VAN3-bd-like_auxin_canal"/>
</dbReference>
<keyword evidence="3" id="KW-1185">Reference proteome</keyword>